<evidence type="ECO:0000256" key="9">
    <source>
        <dbReference type="ARBA" id="ARBA00051693"/>
    </source>
</evidence>
<evidence type="ECO:0000256" key="2">
    <source>
        <dbReference type="ARBA" id="ARBA00022741"/>
    </source>
</evidence>
<name>A0A9P8P7V8_9ASCO</name>
<evidence type="ECO:0000256" key="6">
    <source>
        <dbReference type="ARBA" id="ARBA00038999"/>
    </source>
</evidence>
<dbReference type="PANTHER" id="PTHR48013:SF9">
    <property type="entry name" value="DUAL SPECIFICITY MITOGEN-ACTIVATED PROTEIN KINASE KINASE 5"/>
    <property type="match status" value="1"/>
</dbReference>
<dbReference type="PROSITE" id="PS50011">
    <property type="entry name" value="PROTEIN_KINASE_DOM"/>
    <property type="match status" value="1"/>
</dbReference>
<dbReference type="PANTHER" id="PTHR48013">
    <property type="entry name" value="DUAL SPECIFICITY MITOGEN-ACTIVATED PROTEIN KINASE KINASE 5-RELATED"/>
    <property type="match status" value="1"/>
</dbReference>
<keyword evidence="12" id="KW-1185">Reference proteome</keyword>
<comment type="catalytic activity">
    <reaction evidence="8">
        <text>L-threonyl-[protein] + ATP = O-phospho-L-threonyl-[protein] + ADP + H(+)</text>
        <dbReference type="Rhea" id="RHEA:46608"/>
        <dbReference type="Rhea" id="RHEA-COMP:11060"/>
        <dbReference type="Rhea" id="RHEA-COMP:11605"/>
        <dbReference type="ChEBI" id="CHEBI:15378"/>
        <dbReference type="ChEBI" id="CHEBI:30013"/>
        <dbReference type="ChEBI" id="CHEBI:30616"/>
        <dbReference type="ChEBI" id="CHEBI:61977"/>
        <dbReference type="ChEBI" id="CHEBI:456216"/>
        <dbReference type="EC" id="2.7.12.2"/>
    </reaction>
</comment>
<dbReference type="SUPFAM" id="SSF56112">
    <property type="entry name" value="Protein kinase-like (PK-like)"/>
    <property type="match status" value="1"/>
</dbReference>
<evidence type="ECO:0000256" key="5">
    <source>
        <dbReference type="ARBA" id="ARBA00038035"/>
    </source>
</evidence>
<dbReference type="OrthoDB" id="541276at2759"/>
<proteinExistence type="inferred from homology"/>
<evidence type="ECO:0000256" key="3">
    <source>
        <dbReference type="ARBA" id="ARBA00022777"/>
    </source>
</evidence>
<dbReference type="GO" id="GO:0004708">
    <property type="term" value="F:MAP kinase kinase activity"/>
    <property type="evidence" value="ECO:0007669"/>
    <property type="project" value="UniProtKB-EC"/>
</dbReference>
<dbReference type="GO" id="GO:0005524">
    <property type="term" value="F:ATP binding"/>
    <property type="evidence" value="ECO:0007669"/>
    <property type="project" value="UniProtKB-KW"/>
</dbReference>
<evidence type="ECO:0000313" key="11">
    <source>
        <dbReference type="EMBL" id="KAH3666579.1"/>
    </source>
</evidence>
<dbReference type="EMBL" id="JAEUBE010000248">
    <property type="protein sequence ID" value="KAH3666579.1"/>
    <property type="molecule type" value="Genomic_DNA"/>
</dbReference>
<dbReference type="EC" id="2.7.12.2" evidence="6"/>
<dbReference type="InterPro" id="IPR000719">
    <property type="entry name" value="Prot_kinase_dom"/>
</dbReference>
<evidence type="ECO:0000256" key="4">
    <source>
        <dbReference type="ARBA" id="ARBA00022840"/>
    </source>
</evidence>
<evidence type="ECO:0000313" key="12">
    <source>
        <dbReference type="Proteomes" id="UP000769157"/>
    </source>
</evidence>
<sequence>MGVYHCDIKPENILLDASDNVYLCDFGLATDSKYLAPNVCVGSFYYMAPERILYSSAPLETETAVLPTATSDIWSLGIILINLVCMRNPWLKAHQGED</sequence>
<accession>A0A9P8P7V8</accession>
<keyword evidence="1" id="KW-0808">Transferase</keyword>
<reference evidence="11" key="2">
    <citation type="submission" date="2021-01" db="EMBL/GenBank/DDBJ databases">
        <authorList>
            <person name="Schikora-Tamarit M.A."/>
        </authorList>
    </citation>
    <scope>NUCLEOTIDE SEQUENCE</scope>
    <source>
        <strain evidence="11">CBS6075</strain>
    </source>
</reference>
<dbReference type="RefSeq" id="XP_046061678.1">
    <property type="nucleotide sequence ID" value="XM_046204415.1"/>
</dbReference>
<keyword evidence="4" id="KW-0067">ATP-binding</keyword>
<reference evidence="11" key="1">
    <citation type="journal article" date="2021" name="Open Biol.">
        <title>Shared evolutionary footprints suggest mitochondrial oxidative damage underlies multiple complex I losses in fungi.</title>
        <authorList>
            <person name="Schikora-Tamarit M.A."/>
            <person name="Marcet-Houben M."/>
            <person name="Nosek J."/>
            <person name="Gabaldon T."/>
        </authorList>
    </citation>
    <scope>NUCLEOTIDE SEQUENCE</scope>
    <source>
        <strain evidence="11">CBS6075</strain>
    </source>
</reference>
<evidence type="ECO:0000259" key="10">
    <source>
        <dbReference type="PROSITE" id="PS50011"/>
    </source>
</evidence>
<keyword evidence="3" id="KW-0418">Kinase</keyword>
<dbReference type="Pfam" id="PF00069">
    <property type="entry name" value="Pkinase"/>
    <property type="match status" value="1"/>
</dbReference>
<comment type="catalytic activity">
    <reaction evidence="7">
        <text>L-seryl-[protein] + ATP = O-phospho-L-seryl-[protein] + ADP + H(+)</text>
        <dbReference type="Rhea" id="RHEA:17989"/>
        <dbReference type="Rhea" id="RHEA-COMP:9863"/>
        <dbReference type="Rhea" id="RHEA-COMP:11604"/>
        <dbReference type="ChEBI" id="CHEBI:15378"/>
        <dbReference type="ChEBI" id="CHEBI:29999"/>
        <dbReference type="ChEBI" id="CHEBI:30616"/>
        <dbReference type="ChEBI" id="CHEBI:83421"/>
        <dbReference type="ChEBI" id="CHEBI:456216"/>
        <dbReference type="EC" id="2.7.12.2"/>
    </reaction>
</comment>
<dbReference type="InterPro" id="IPR008271">
    <property type="entry name" value="Ser/Thr_kinase_AS"/>
</dbReference>
<dbReference type="InterPro" id="IPR011009">
    <property type="entry name" value="Kinase-like_dom_sf"/>
</dbReference>
<dbReference type="Proteomes" id="UP000769157">
    <property type="component" value="Unassembled WGS sequence"/>
</dbReference>
<feature type="domain" description="Protein kinase" evidence="10">
    <location>
        <begin position="1"/>
        <end position="98"/>
    </location>
</feature>
<comment type="caution">
    <text evidence="11">The sequence shown here is derived from an EMBL/GenBank/DDBJ whole genome shotgun (WGS) entry which is preliminary data.</text>
</comment>
<keyword evidence="2" id="KW-0547">Nucleotide-binding</keyword>
<dbReference type="GeneID" id="70235405"/>
<dbReference type="AlphaFoldDB" id="A0A9P8P7V8"/>
<gene>
    <name evidence="11" type="ORF">OGAPHI_003440</name>
</gene>
<dbReference type="PROSITE" id="PS00108">
    <property type="entry name" value="PROTEIN_KINASE_ST"/>
    <property type="match status" value="1"/>
</dbReference>
<comment type="similarity">
    <text evidence="5">Belongs to the protein kinase superfamily. STE Ser/Thr protein kinase family. MAP kinase kinase subfamily.</text>
</comment>
<protein>
    <recommendedName>
        <fullName evidence="6">mitogen-activated protein kinase kinase</fullName>
        <ecNumber evidence="6">2.7.12.2</ecNumber>
    </recommendedName>
</protein>
<evidence type="ECO:0000256" key="1">
    <source>
        <dbReference type="ARBA" id="ARBA00022679"/>
    </source>
</evidence>
<evidence type="ECO:0000256" key="7">
    <source>
        <dbReference type="ARBA" id="ARBA00049014"/>
    </source>
</evidence>
<feature type="non-terminal residue" evidence="11">
    <location>
        <position position="98"/>
    </location>
</feature>
<dbReference type="Gene3D" id="1.10.510.10">
    <property type="entry name" value="Transferase(Phosphotransferase) domain 1"/>
    <property type="match status" value="1"/>
</dbReference>
<organism evidence="11 12">
    <name type="scientific">Ogataea philodendri</name>
    <dbReference type="NCBI Taxonomy" id="1378263"/>
    <lineage>
        <taxon>Eukaryota</taxon>
        <taxon>Fungi</taxon>
        <taxon>Dikarya</taxon>
        <taxon>Ascomycota</taxon>
        <taxon>Saccharomycotina</taxon>
        <taxon>Pichiomycetes</taxon>
        <taxon>Pichiales</taxon>
        <taxon>Pichiaceae</taxon>
        <taxon>Ogataea</taxon>
    </lineage>
</organism>
<evidence type="ECO:0000256" key="8">
    <source>
        <dbReference type="ARBA" id="ARBA00049299"/>
    </source>
</evidence>
<comment type="catalytic activity">
    <reaction evidence="9">
        <text>L-tyrosyl-[protein] + ATP = O-phospho-L-tyrosyl-[protein] + ADP + H(+)</text>
        <dbReference type="Rhea" id="RHEA:10596"/>
        <dbReference type="Rhea" id="RHEA-COMP:10136"/>
        <dbReference type="Rhea" id="RHEA-COMP:20101"/>
        <dbReference type="ChEBI" id="CHEBI:15378"/>
        <dbReference type="ChEBI" id="CHEBI:30616"/>
        <dbReference type="ChEBI" id="CHEBI:46858"/>
        <dbReference type="ChEBI" id="CHEBI:61978"/>
        <dbReference type="ChEBI" id="CHEBI:456216"/>
        <dbReference type="EC" id="2.7.12.2"/>
    </reaction>
</comment>